<comment type="cofactor">
    <cofactor evidence="1">
        <name>pyridoxal 5'-phosphate</name>
        <dbReference type="ChEBI" id="CHEBI:597326"/>
    </cofactor>
</comment>
<dbReference type="Gene3D" id="1.10.287.1970">
    <property type="match status" value="1"/>
</dbReference>
<dbReference type="AlphaFoldDB" id="A0A812THU5"/>
<dbReference type="UniPathway" id="UPA00528">
    <property type="reaction ID" value="UER00586"/>
</dbReference>
<comment type="caution">
    <text evidence="8">The sequence shown here is derived from an EMBL/GenBank/DDBJ whole genome shotgun (WGS) entry which is preliminary data.</text>
</comment>
<gene>
    <name evidence="8" type="primary">Gpt2</name>
    <name evidence="8" type="ORF">SNEC2469_LOCUS14964</name>
</gene>
<comment type="subunit">
    <text evidence="2">Homodimer.</text>
</comment>
<dbReference type="GO" id="GO:0030170">
    <property type="term" value="F:pyridoxal phosphate binding"/>
    <property type="evidence" value="ECO:0007669"/>
    <property type="project" value="InterPro"/>
</dbReference>
<sequence>MACLFTAHSGSCGWRQGLRLSIINTREQRRTCGSVTHRVVQHARAVLCAGTSAGSQGLAVKKIIPLHSADTQFVSTILSQHEVVAHLMAGDKEVSVASPEANSRARWYVDAMQRQEGTANGPSIFRESVANFVTHRDDMETSLDSIVLTSGSWPSARALLQVLLGASQDAVVLLPSPGPPAYRETSASMGQLGVSYLVDDNDWNRTVSDLSQTLLELRQKQRHPRALVVANPSLSGRLIPKTAIDALLELAHGQGLSIIAQEDSLATTGRTDVVSFRNAAREMGLAVPVFSCFSACAYTGQNEGYIVCDFVPHDMISHLHAVVESPTLKSQAWLASLLTPWASQESCVDKVVQTADRNARLLSKLAGVEGIRCPLVESGAHALPRIIIKGFVMKKAISLATPADQIYCLEMVSRTGVITSPGSGFGQRPGFFHFRISLMHEEATFVAALEHIKQFHAKHPTGWFR</sequence>
<accession>A0A812THU5</accession>
<feature type="domain" description="Aminotransferase class I/classII large" evidence="7">
    <location>
        <begin position="121"/>
        <end position="452"/>
    </location>
</feature>
<organism evidence="8 9">
    <name type="scientific">Symbiodinium necroappetens</name>
    <dbReference type="NCBI Taxonomy" id="1628268"/>
    <lineage>
        <taxon>Eukaryota</taxon>
        <taxon>Sar</taxon>
        <taxon>Alveolata</taxon>
        <taxon>Dinophyceae</taxon>
        <taxon>Suessiales</taxon>
        <taxon>Symbiodiniaceae</taxon>
        <taxon>Symbiodinium</taxon>
    </lineage>
</organism>
<proteinExistence type="inferred from homology"/>
<evidence type="ECO:0000259" key="7">
    <source>
        <dbReference type="Pfam" id="PF00155"/>
    </source>
</evidence>
<dbReference type="InterPro" id="IPR015422">
    <property type="entry name" value="PyrdxlP-dep_Trfase_small"/>
</dbReference>
<dbReference type="Gene3D" id="3.90.1150.10">
    <property type="entry name" value="Aspartate Aminotransferase, domain 1"/>
    <property type="match status" value="1"/>
</dbReference>
<keyword evidence="9" id="KW-1185">Reference proteome</keyword>
<evidence type="ECO:0000256" key="5">
    <source>
        <dbReference type="ARBA" id="ARBA00022898"/>
    </source>
</evidence>
<dbReference type="InterPro" id="IPR004839">
    <property type="entry name" value="Aminotransferase_I/II_large"/>
</dbReference>
<keyword evidence="5" id="KW-0663">Pyridoxal phosphate</keyword>
<dbReference type="InterPro" id="IPR015421">
    <property type="entry name" value="PyrdxlP-dep_Trfase_major"/>
</dbReference>
<dbReference type="Gene3D" id="3.40.640.10">
    <property type="entry name" value="Type I PLP-dependent aspartate aminotransferase-like (Major domain)"/>
    <property type="match status" value="1"/>
</dbReference>
<dbReference type="Proteomes" id="UP000601435">
    <property type="component" value="Unassembled WGS sequence"/>
</dbReference>
<protein>
    <submittedName>
        <fullName evidence="8">Gpt2 protein</fullName>
    </submittedName>
</protein>
<keyword evidence="3" id="KW-0032">Aminotransferase</keyword>
<dbReference type="InterPro" id="IPR015424">
    <property type="entry name" value="PyrdxlP-dep_Trfase"/>
</dbReference>
<dbReference type="PANTHER" id="PTHR11751:SF29">
    <property type="entry name" value="ALANINE TRANSAMINASE"/>
    <property type="match status" value="1"/>
</dbReference>
<reference evidence="8" key="1">
    <citation type="submission" date="2021-02" db="EMBL/GenBank/DDBJ databases">
        <authorList>
            <person name="Dougan E. K."/>
            <person name="Rhodes N."/>
            <person name="Thang M."/>
            <person name="Chan C."/>
        </authorList>
    </citation>
    <scope>NUCLEOTIDE SEQUENCE</scope>
</reference>
<dbReference type="GO" id="GO:0042853">
    <property type="term" value="P:L-alanine catabolic process"/>
    <property type="evidence" value="ECO:0007669"/>
    <property type="project" value="UniProtKB-UniPathway"/>
</dbReference>
<name>A0A812THU5_9DINO</name>
<evidence type="ECO:0000256" key="3">
    <source>
        <dbReference type="ARBA" id="ARBA00022576"/>
    </source>
</evidence>
<dbReference type="Pfam" id="PF00155">
    <property type="entry name" value="Aminotran_1_2"/>
    <property type="match status" value="1"/>
</dbReference>
<dbReference type="PANTHER" id="PTHR11751">
    <property type="entry name" value="ALANINE AMINOTRANSFERASE"/>
    <property type="match status" value="1"/>
</dbReference>
<evidence type="ECO:0000256" key="1">
    <source>
        <dbReference type="ARBA" id="ARBA00001933"/>
    </source>
</evidence>
<evidence type="ECO:0000256" key="4">
    <source>
        <dbReference type="ARBA" id="ARBA00022679"/>
    </source>
</evidence>
<dbReference type="EMBL" id="CAJNJA010024186">
    <property type="protein sequence ID" value="CAE7523048.1"/>
    <property type="molecule type" value="Genomic_DNA"/>
</dbReference>
<dbReference type="InterPro" id="IPR045088">
    <property type="entry name" value="ALAT1/2-like"/>
</dbReference>
<evidence type="ECO:0000256" key="6">
    <source>
        <dbReference type="ARBA" id="ARBA00025785"/>
    </source>
</evidence>
<comment type="similarity">
    <text evidence="6">Belongs to the class-I pyridoxal-phosphate-dependent aminotransferase family. Alanine aminotransferase subfamily.</text>
</comment>
<evidence type="ECO:0000313" key="9">
    <source>
        <dbReference type="Proteomes" id="UP000601435"/>
    </source>
</evidence>
<keyword evidence="4" id="KW-0808">Transferase</keyword>
<evidence type="ECO:0000313" key="8">
    <source>
        <dbReference type="EMBL" id="CAE7523048.1"/>
    </source>
</evidence>
<dbReference type="SUPFAM" id="SSF53383">
    <property type="entry name" value="PLP-dependent transferases"/>
    <property type="match status" value="1"/>
</dbReference>
<dbReference type="OrthoDB" id="420323at2759"/>
<evidence type="ECO:0000256" key="2">
    <source>
        <dbReference type="ARBA" id="ARBA00011738"/>
    </source>
</evidence>
<dbReference type="GO" id="GO:0004021">
    <property type="term" value="F:L-alanine:2-oxoglutarate aminotransferase activity"/>
    <property type="evidence" value="ECO:0007669"/>
    <property type="project" value="TreeGrafter"/>
</dbReference>